<feature type="domain" description="C2H2-type" evidence="3">
    <location>
        <begin position="332"/>
        <end position="359"/>
    </location>
</feature>
<keyword evidence="5" id="KW-1185">Reference proteome</keyword>
<feature type="compositionally biased region" description="Low complexity" evidence="2">
    <location>
        <begin position="1"/>
        <end position="31"/>
    </location>
</feature>
<proteinExistence type="predicted"/>
<feature type="compositionally biased region" description="Polar residues" evidence="2">
    <location>
        <begin position="113"/>
        <end position="122"/>
    </location>
</feature>
<keyword evidence="1" id="KW-0862">Zinc</keyword>
<dbReference type="SMART" id="SM00355">
    <property type="entry name" value="ZnF_C2H2"/>
    <property type="match status" value="2"/>
</dbReference>
<dbReference type="SUPFAM" id="SSF57667">
    <property type="entry name" value="beta-beta-alpha zinc fingers"/>
    <property type="match status" value="1"/>
</dbReference>
<dbReference type="Gene3D" id="3.30.160.60">
    <property type="entry name" value="Classic Zinc Finger"/>
    <property type="match status" value="1"/>
</dbReference>
<dbReference type="OrthoDB" id="3437960at2759"/>
<accession>A0A8H6XAI6</accession>
<feature type="compositionally biased region" description="Basic and acidic residues" evidence="2">
    <location>
        <begin position="57"/>
        <end position="73"/>
    </location>
</feature>
<feature type="compositionally biased region" description="Basic and acidic residues" evidence="2">
    <location>
        <begin position="202"/>
        <end position="217"/>
    </location>
</feature>
<dbReference type="EMBL" id="JACAZI010000022">
    <property type="protein sequence ID" value="KAF7336991.1"/>
    <property type="molecule type" value="Genomic_DNA"/>
</dbReference>
<evidence type="ECO:0000256" key="1">
    <source>
        <dbReference type="PROSITE-ProRule" id="PRU00042"/>
    </source>
</evidence>
<sequence length="402" mass="43262">MPSPGLLSPRLGPGSDASSVRSSVSPSLGHSRFVDPALLSPNPESVPLRYAGGSPDPPDRDFRIDTHNERHAIGEGATLRGRLARRGEQHKPPDLPIESSGRVLSFERLSIQDETSTEQSYGVSPYYPYSAPHDSQPEFRLRADELSLTSNSSTDGSSIYPCSTPASFGPSGVGNFHDGFEGSSSDAGSSRSHSHSHLPVFDPDHLAVSHNSDDRRQVARAYRRRQLSPYPAAGPSTGQEEGGNTAYWTAGSPGGASTDAFPDHGLHLLNTQDLHTLSPTAADADGSSGGNTDQSSQRDSGHASGYRHSVATDATRRAANARRKDPTKIGAHICPYCGNDFTALHNLNYHIKSHLSLKEHPCKDCGQRFGTPQVLKRHKSKCSPASFVKKKRATRSLKVESW</sequence>
<dbReference type="GO" id="GO:0008270">
    <property type="term" value="F:zinc ion binding"/>
    <property type="evidence" value="ECO:0007669"/>
    <property type="project" value="UniProtKB-KW"/>
</dbReference>
<protein>
    <recommendedName>
        <fullName evidence="3">C2H2-type domain-containing protein</fullName>
    </recommendedName>
</protein>
<evidence type="ECO:0000313" key="5">
    <source>
        <dbReference type="Proteomes" id="UP000620124"/>
    </source>
</evidence>
<dbReference type="AlphaFoldDB" id="A0A8H6XAI6"/>
<evidence type="ECO:0000259" key="3">
    <source>
        <dbReference type="PROSITE" id="PS50157"/>
    </source>
</evidence>
<dbReference type="InterPro" id="IPR036236">
    <property type="entry name" value="Znf_C2H2_sf"/>
</dbReference>
<reference evidence="4" key="1">
    <citation type="submission" date="2020-05" db="EMBL/GenBank/DDBJ databases">
        <title>Mycena genomes resolve the evolution of fungal bioluminescence.</title>
        <authorList>
            <person name="Tsai I.J."/>
        </authorList>
    </citation>
    <scope>NUCLEOTIDE SEQUENCE</scope>
    <source>
        <strain evidence="4">CCC161011</strain>
    </source>
</reference>
<keyword evidence="1" id="KW-0479">Metal-binding</keyword>
<feature type="region of interest" description="Disordered" evidence="2">
    <location>
        <begin position="278"/>
        <end position="325"/>
    </location>
</feature>
<gene>
    <name evidence="4" type="ORF">MVEN_02135600</name>
</gene>
<dbReference type="Proteomes" id="UP000620124">
    <property type="component" value="Unassembled WGS sequence"/>
</dbReference>
<dbReference type="PROSITE" id="PS00028">
    <property type="entry name" value="ZINC_FINGER_C2H2_1"/>
    <property type="match status" value="1"/>
</dbReference>
<name>A0A8H6XAI6_9AGAR</name>
<evidence type="ECO:0000313" key="4">
    <source>
        <dbReference type="EMBL" id="KAF7336991.1"/>
    </source>
</evidence>
<keyword evidence="1" id="KW-0863">Zinc-finger</keyword>
<feature type="region of interest" description="Disordered" evidence="2">
    <location>
        <begin position="1"/>
        <end position="101"/>
    </location>
</feature>
<evidence type="ECO:0000256" key="2">
    <source>
        <dbReference type="SAM" id="MobiDB-lite"/>
    </source>
</evidence>
<dbReference type="Pfam" id="PF00096">
    <property type="entry name" value="zf-C2H2"/>
    <property type="match status" value="1"/>
</dbReference>
<dbReference type="PROSITE" id="PS50157">
    <property type="entry name" value="ZINC_FINGER_C2H2_2"/>
    <property type="match status" value="1"/>
</dbReference>
<feature type="region of interest" description="Disordered" evidence="2">
    <location>
        <begin position="113"/>
        <end position="135"/>
    </location>
</feature>
<comment type="caution">
    <text evidence="4">The sequence shown here is derived from an EMBL/GenBank/DDBJ whole genome shotgun (WGS) entry which is preliminary data.</text>
</comment>
<feature type="region of interest" description="Disordered" evidence="2">
    <location>
        <begin position="173"/>
        <end position="265"/>
    </location>
</feature>
<organism evidence="4 5">
    <name type="scientific">Mycena venus</name>
    <dbReference type="NCBI Taxonomy" id="2733690"/>
    <lineage>
        <taxon>Eukaryota</taxon>
        <taxon>Fungi</taxon>
        <taxon>Dikarya</taxon>
        <taxon>Basidiomycota</taxon>
        <taxon>Agaricomycotina</taxon>
        <taxon>Agaricomycetes</taxon>
        <taxon>Agaricomycetidae</taxon>
        <taxon>Agaricales</taxon>
        <taxon>Marasmiineae</taxon>
        <taxon>Mycenaceae</taxon>
        <taxon>Mycena</taxon>
    </lineage>
</organism>
<dbReference type="InterPro" id="IPR013087">
    <property type="entry name" value="Znf_C2H2_type"/>
</dbReference>